<comment type="caution">
    <text evidence="1">The sequence shown here is derived from an EMBL/GenBank/DDBJ whole genome shotgun (WGS) entry which is preliminary data.</text>
</comment>
<reference evidence="1 2" key="1">
    <citation type="submission" date="2019-03" db="EMBL/GenBank/DDBJ databases">
        <title>First draft genome of Liparis tanakae, snailfish: a comprehensive survey of snailfish specific genes.</title>
        <authorList>
            <person name="Kim W."/>
            <person name="Song I."/>
            <person name="Jeong J.-H."/>
            <person name="Kim D."/>
            <person name="Kim S."/>
            <person name="Ryu S."/>
            <person name="Song J.Y."/>
            <person name="Lee S.K."/>
        </authorList>
    </citation>
    <scope>NUCLEOTIDE SEQUENCE [LARGE SCALE GENOMIC DNA]</scope>
    <source>
        <tissue evidence="1">Muscle</tissue>
    </source>
</reference>
<accession>A0A4Z2IN53</accession>
<evidence type="ECO:0000313" key="1">
    <source>
        <dbReference type="EMBL" id="TNN79295.1"/>
    </source>
</evidence>
<dbReference type="AlphaFoldDB" id="A0A4Z2IN53"/>
<proteinExistence type="predicted"/>
<organism evidence="1 2">
    <name type="scientific">Liparis tanakae</name>
    <name type="common">Tanaka's snailfish</name>
    <dbReference type="NCBI Taxonomy" id="230148"/>
    <lineage>
        <taxon>Eukaryota</taxon>
        <taxon>Metazoa</taxon>
        <taxon>Chordata</taxon>
        <taxon>Craniata</taxon>
        <taxon>Vertebrata</taxon>
        <taxon>Euteleostomi</taxon>
        <taxon>Actinopterygii</taxon>
        <taxon>Neopterygii</taxon>
        <taxon>Teleostei</taxon>
        <taxon>Neoteleostei</taxon>
        <taxon>Acanthomorphata</taxon>
        <taxon>Eupercaria</taxon>
        <taxon>Perciformes</taxon>
        <taxon>Cottioidei</taxon>
        <taxon>Cottales</taxon>
        <taxon>Liparidae</taxon>
        <taxon>Liparis</taxon>
    </lineage>
</organism>
<evidence type="ECO:0000313" key="2">
    <source>
        <dbReference type="Proteomes" id="UP000314294"/>
    </source>
</evidence>
<sequence length="64" mass="6306">MRRKAAFEPALSGASCAGANGLCSARKGSSQAAAGATVAIARRAGRDVQNGVRRNGGAGFASIE</sequence>
<name>A0A4Z2IN53_9TELE</name>
<gene>
    <name evidence="1" type="ORF">EYF80_010540</name>
</gene>
<dbReference type="EMBL" id="SRLO01000066">
    <property type="protein sequence ID" value="TNN79295.1"/>
    <property type="molecule type" value="Genomic_DNA"/>
</dbReference>
<dbReference type="Proteomes" id="UP000314294">
    <property type="component" value="Unassembled WGS sequence"/>
</dbReference>
<keyword evidence="2" id="KW-1185">Reference proteome</keyword>
<protein>
    <submittedName>
        <fullName evidence="1">Uncharacterized protein</fullName>
    </submittedName>
</protein>